<keyword evidence="3" id="KW-0201">Cytochrome c-type biogenesis</keyword>
<dbReference type="GO" id="GO:0020037">
    <property type="term" value="F:heme binding"/>
    <property type="evidence" value="ECO:0007669"/>
    <property type="project" value="InterPro"/>
</dbReference>
<organism evidence="6 7">
    <name type="scientific">candidate division GN15 bacterium</name>
    <dbReference type="NCBI Taxonomy" id="2072418"/>
    <lineage>
        <taxon>Bacteria</taxon>
        <taxon>candidate division GN15</taxon>
    </lineage>
</organism>
<evidence type="ECO:0000256" key="1">
    <source>
        <dbReference type="ARBA" id="ARBA00004370"/>
    </source>
</evidence>
<dbReference type="EMBL" id="PQAP01000008">
    <property type="protein sequence ID" value="PWB75562.1"/>
    <property type="molecule type" value="Genomic_DNA"/>
</dbReference>
<keyword evidence="2" id="KW-0349">Heme</keyword>
<dbReference type="Pfam" id="PF03100">
    <property type="entry name" value="CcmE"/>
    <property type="match status" value="1"/>
</dbReference>
<dbReference type="InterPro" id="IPR004329">
    <property type="entry name" value="CcmE"/>
</dbReference>
<keyword evidence="2" id="KW-0408">Iron</keyword>
<dbReference type="GO" id="GO:0017004">
    <property type="term" value="P:cytochrome complex assembly"/>
    <property type="evidence" value="ECO:0007669"/>
    <property type="project" value="UniProtKB-KW"/>
</dbReference>
<protein>
    <recommendedName>
        <fullName evidence="8">Cytochrome c maturation protein CcmE</fullName>
    </recommendedName>
</protein>
<evidence type="ECO:0000256" key="2">
    <source>
        <dbReference type="ARBA" id="ARBA00022617"/>
    </source>
</evidence>
<evidence type="ECO:0000313" key="6">
    <source>
        <dbReference type="EMBL" id="PWB75562.1"/>
    </source>
</evidence>
<dbReference type="AlphaFoldDB" id="A0A855X3S4"/>
<dbReference type="Gene3D" id="2.40.50.140">
    <property type="entry name" value="Nucleic acid-binding proteins"/>
    <property type="match status" value="1"/>
</dbReference>
<comment type="subcellular location">
    <subcellularLocation>
        <location evidence="1">Membrane</location>
    </subcellularLocation>
</comment>
<evidence type="ECO:0000256" key="3">
    <source>
        <dbReference type="ARBA" id="ARBA00022748"/>
    </source>
</evidence>
<proteinExistence type="predicted"/>
<gene>
    <name evidence="6" type="ORF">C3F09_02015</name>
</gene>
<dbReference type="SUPFAM" id="SSF82093">
    <property type="entry name" value="Heme chaperone CcmE"/>
    <property type="match status" value="1"/>
</dbReference>
<dbReference type="GO" id="GO:0005886">
    <property type="term" value="C:plasma membrane"/>
    <property type="evidence" value="ECO:0007669"/>
    <property type="project" value="InterPro"/>
</dbReference>
<dbReference type="InterPro" id="IPR036127">
    <property type="entry name" value="CcmE-like_sf"/>
</dbReference>
<dbReference type="Proteomes" id="UP000250918">
    <property type="component" value="Unassembled WGS sequence"/>
</dbReference>
<reference evidence="6 7" key="1">
    <citation type="journal article" date="2018" name="ISME J.">
        <title>A methanotrophic archaeon couples anaerobic oxidation of methane to Fe(III) reduction.</title>
        <authorList>
            <person name="Cai C."/>
            <person name="Leu A.O."/>
            <person name="Xie G.J."/>
            <person name="Guo J."/>
            <person name="Feng Y."/>
            <person name="Zhao J.X."/>
            <person name="Tyson G.W."/>
            <person name="Yuan Z."/>
            <person name="Hu S."/>
        </authorList>
    </citation>
    <scope>NUCLEOTIDE SEQUENCE [LARGE SCALE GENOMIC DNA]</scope>
    <source>
        <strain evidence="6">FeB_12</strain>
    </source>
</reference>
<evidence type="ECO:0000313" key="7">
    <source>
        <dbReference type="Proteomes" id="UP000250918"/>
    </source>
</evidence>
<keyword evidence="4" id="KW-0472">Membrane</keyword>
<evidence type="ECO:0000256" key="4">
    <source>
        <dbReference type="ARBA" id="ARBA00023136"/>
    </source>
</evidence>
<comment type="caution">
    <text evidence="6">The sequence shown here is derived from an EMBL/GenBank/DDBJ whole genome shotgun (WGS) entry which is preliminary data.</text>
</comment>
<evidence type="ECO:0008006" key="8">
    <source>
        <dbReference type="Google" id="ProtNLM"/>
    </source>
</evidence>
<feature type="compositionally biased region" description="Basic and acidic residues" evidence="5">
    <location>
        <begin position="131"/>
        <end position="146"/>
    </location>
</feature>
<dbReference type="GO" id="GO:0017003">
    <property type="term" value="P:protein-heme linkage"/>
    <property type="evidence" value="ECO:0007669"/>
    <property type="project" value="InterPro"/>
</dbReference>
<keyword evidence="2" id="KW-0479">Metal-binding</keyword>
<feature type="region of interest" description="Disordered" evidence="5">
    <location>
        <begin position="127"/>
        <end position="146"/>
    </location>
</feature>
<accession>A0A855X3S4</accession>
<evidence type="ECO:0000256" key="5">
    <source>
        <dbReference type="SAM" id="MobiDB-lite"/>
    </source>
</evidence>
<name>A0A855X3S4_9BACT</name>
<sequence length="146" mass="16041">MRIKYIIGGLIIAVFIIWGASAFLKTTIQYVSLDEASKSQRIVQVLGKIDFSKVNYNTAKGRLEFAVYDAQTPDSLSAPRMPVYFYGVVPGNFDQATSVVLKGKSSDGVFVADQMLVKCPSKYQGTGGEYQDMKKHDEANARKSGV</sequence>
<dbReference type="InterPro" id="IPR012340">
    <property type="entry name" value="NA-bd_OB-fold"/>
</dbReference>